<proteinExistence type="predicted"/>
<dbReference type="RefSeq" id="WP_203376753.1">
    <property type="nucleotide sequence ID" value="NZ_JAENHP010000004.1"/>
</dbReference>
<sequence length="98" mass="10399">MTIPLDDALRRGAAAAARYDVPQKVIDIGAQSLGRMPVEKRHVMEVDGLVDALLIIAERHGGPHADCATCEAIPNGLAVVMSVVRTETDPATQNKLGE</sequence>
<protein>
    <submittedName>
        <fullName evidence="1">Uncharacterized protein</fullName>
    </submittedName>
</protein>
<dbReference type="Proteomes" id="UP000632138">
    <property type="component" value="Unassembled WGS sequence"/>
</dbReference>
<gene>
    <name evidence="1" type="ORF">JIG36_14185</name>
</gene>
<reference evidence="1 2" key="1">
    <citation type="submission" date="2021-01" db="EMBL/GenBank/DDBJ databases">
        <title>Actinoplanes sp. nov. LDG1-06 isolated from lichen.</title>
        <authorList>
            <person name="Saeng-In P."/>
            <person name="Phongsopitanun W."/>
            <person name="Kanchanasin P."/>
            <person name="Yuki M."/>
            <person name="Kudo T."/>
            <person name="Ohkuma M."/>
            <person name="Tanasupawat S."/>
        </authorList>
    </citation>
    <scope>NUCLEOTIDE SEQUENCE [LARGE SCALE GENOMIC DNA]</scope>
    <source>
        <strain evidence="1 2">LDG1-06</strain>
    </source>
</reference>
<comment type="caution">
    <text evidence="1">The sequence shown here is derived from an EMBL/GenBank/DDBJ whole genome shotgun (WGS) entry which is preliminary data.</text>
</comment>
<evidence type="ECO:0000313" key="2">
    <source>
        <dbReference type="Proteomes" id="UP000632138"/>
    </source>
</evidence>
<organism evidence="1 2">
    <name type="scientific">Paractinoplanes ovalisporus</name>
    <dbReference type="NCBI Taxonomy" id="2810368"/>
    <lineage>
        <taxon>Bacteria</taxon>
        <taxon>Bacillati</taxon>
        <taxon>Actinomycetota</taxon>
        <taxon>Actinomycetes</taxon>
        <taxon>Micromonosporales</taxon>
        <taxon>Micromonosporaceae</taxon>
        <taxon>Paractinoplanes</taxon>
    </lineage>
</organism>
<keyword evidence="2" id="KW-1185">Reference proteome</keyword>
<dbReference type="EMBL" id="JAENHP010000004">
    <property type="protein sequence ID" value="MBM2616707.1"/>
    <property type="molecule type" value="Genomic_DNA"/>
</dbReference>
<accession>A0ABS2AA39</accession>
<name>A0ABS2AA39_9ACTN</name>
<evidence type="ECO:0000313" key="1">
    <source>
        <dbReference type="EMBL" id="MBM2616707.1"/>
    </source>
</evidence>